<reference evidence="3 4" key="1">
    <citation type="journal article" date="2018" name="Evol. Lett.">
        <title>Horizontal gene cluster transfer increased hallucinogenic mushroom diversity.</title>
        <authorList>
            <person name="Reynolds H.T."/>
            <person name="Vijayakumar V."/>
            <person name="Gluck-Thaler E."/>
            <person name="Korotkin H.B."/>
            <person name="Matheny P.B."/>
            <person name="Slot J.C."/>
        </authorList>
    </citation>
    <scope>NUCLEOTIDE SEQUENCE [LARGE SCALE GENOMIC DNA]</scope>
    <source>
        <strain evidence="3 4">SRW20</strain>
    </source>
</reference>
<dbReference type="Pfam" id="PF00867">
    <property type="entry name" value="XPG_I"/>
    <property type="match status" value="1"/>
</dbReference>
<dbReference type="InterPro" id="IPR036279">
    <property type="entry name" value="5-3_exonuclease_C_sf"/>
</dbReference>
<feature type="compositionally biased region" description="Basic residues" evidence="1">
    <location>
        <begin position="1053"/>
        <end position="1066"/>
    </location>
</feature>
<feature type="region of interest" description="Disordered" evidence="1">
    <location>
        <begin position="148"/>
        <end position="169"/>
    </location>
</feature>
<dbReference type="SUPFAM" id="SSF47807">
    <property type="entry name" value="5' to 3' exonuclease, C-terminal subdomain"/>
    <property type="match status" value="1"/>
</dbReference>
<dbReference type="InterPro" id="IPR029060">
    <property type="entry name" value="PIN-like_dom_sf"/>
</dbReference>
<keyword evidence="4" id="KW-1185">Reference proteome</keyword>
<sequence>MICNNTNPSNIQNENGNSPESLPEDVETDTFLIPLRDSKGIPIISRKEAFRQACIEFGQSVPKTAKLERLRTAPADYWFPPDKEDEPDLSISPAKEPRPRPKQARTTDGILDDEIDLIEEFGVEGAAANEILGYDDDEDLDEEREDFPALDDSEDEGDAPGLENAPRNGEKFEEFRMRIRVEENKRAERNRRKGGIKTQQAVVKDWKLFLSVAFAKGWIKDDIIDEHHLLLYIRHTVERPKRDKRGYDIVGTFLGASQIKKLHIGALRIHKEQVARDPTLRTRRPAASVHVWDALRGRMDEAINRPRDGLVPEEDAPDITANIFLAAITDKQMAHVGKAFLLHRELMNWILVEITDYHPQYVRSVIFGHLCWTAQHASGNRGDDFRALRLAELQPCTWLRPDKQTAIPATLGCQGEEKAGSRGLRTRVNPVYSTFIAHRDPKRCPIGAFAFYHHFLHDVMDLPKSMNVDWSLNKSRRQVKVLHSRKSFLIPYHEQSLCNLYVKAFAKANFVSRLKAHLPRHVLGYQPEQMGVDAEQTSRMGWVHGETYRDTYAHALRKEAVLGAHGYKEHEIHDPVWRHVHVPEKIFLLVCPMAESIYVHIVQRENLAGAANYWSMIITTLLFPGDVVLPFTGNVRNRHFSDFQDSQTLMSATGYDGVGRPDEKRGVVVIKRAPYWEEPSKELARLYGYLVHHASKVRAIWFMAPGEAEAELAALSGWGFIDGVITSDSDILVFGATNVYRTIPSEKKDFDDAFLTYDHNNLVQKTRLTRAGLIIFALLTGRDYHSGVENCGPAFVHGLARCGFDEKLIDVVQTLDEGAYAEFLFKWKSDLKWELTYKPRKLLPRREPSLAKAIPPSFSVRRVLNLYLNPVSSWNPPRGIPVVWDPRELSISGIVEFGLQNFSWTVGEKVVENSSNLFLKSRHYYDPLEFSLATPTRCATILEATGKVCQGRFASRFGTVPQPRLKVSAKQLVPLMGHDLIGSDKDVFWVWAEEALLAAGIIGLVSITCKRSHLMKISIGALNASKQLSAVRRRKAAEDANKRSAAKTHIRLRRALGASHSKKTPHKGSNSDVEVVDLTPD</sequence>
<evidence type="ECO:0000259" key="2">
    <source>
        <dbReference type="SMART" id="SM00484"/>
    </source>
</evidence>
<dbReference type="InterPro" id="IPR038279">
    <property type="entry name" value="Ndc10_dom2_sf"/>
</dbReference>
<dbReference type="OrthoDB" id="2675946at2759"/>
<feature type="region of interest" description="Disordered" evidence="1">
    <location>
        <begin position="76"/>
        <end position="108"/>
    </location>
</feature>
<feature type="compositionally biased region" description="Acidic residues" evidence="1">
    <location>
        <begin position="148"/>
        <end position="158"/>
    </location>
</feature>
<dbReference type="AlphaFoldDB" id="A0A409XZN0"/>
<dbReference type="EMBL" id="NHYE01001390">
    <property type="protein sequence ID" value="PPQ96189.1"/>
    <property type="molecule type" value="Genomic_DNA"/>
</dbReference>
<protein>
    <recommendedName>
        <fullName evidence="2">XPG-I domain-containing protein</fullName>
    </recommendedName>
</protein>
<feature type="compositionally biased region" description="Polar residues" evidence="1">
    <location>
        <begin position="1"/>
        <end position="20"/>
    </location>
</feature>
<dbReference type="GO" id="GO:0006281">
    <property type="term" value="P:DNA repair"/>
    <property type="evidence" value="ECO:0007669"/>
    <property type="project" value="UniProtKB-ARBA"/>
</dbReference>
<gene>
    <name evidence="3" type="ORF">CVT26_004824</name>
</gene>
<dbReference type="SUPFAM" id="SSF88723">
    <property type="entry name" value="PIN domain-like"/>
    <property type="match status" value="1"/>
</dbReference>
<dbReference type="Proteomes" id="UP000284706">
    <property type="component" value="Unassembled WGS sequence"/>
</dbReference>
<dbReference type="STRING" id="231916.A0A409XZN0"/>
<dbReference type="InterPro" id="IPR006086">
    <property type="entry name" value="XPG-I_dom"/>
</dbReference>
<dbReference type="PRINTS" id="PR00853">
    <property type="entry name" value="XPGRADSUPER"/>
</dbReference>
<comment type="caution">
    <text evidence="3">The sequence shown here is derived from an EMBL/GenBank/DDBJ whole genome shotgun (WGS) entry which is preliminary data.</text>
</comment>
<evidence type="ECO:0000313" key="4">
    <source>
        <dbReference type="Proteomes" id="UP000284706"/>
    </source>
</evidence>
<dbReference type="GO" id="GO:0003677">
    <property type="term" value="F:DNA binding"/>
    <property type="evidence" value="ECO:0007669"/>
    <property type="project" value="InterPro"/>
</dbReference>
<accession>A0A409XZN0</accession>
<dbReference type="InParanoid" id="A0A409XZN0"/>
<evidence type="ECO:0000313" key="3">
    <source>
        <dbReference type="EMBL" id="PPQ96189.1"/>
    </source>
</evidence>
<dbReference type="SMART" id="SM00484">
    <property type="entry name" value="XPGI"/>
    <property type="match status" value="1"/>
</dbReference>
<dbReference type="PANTHER" id="PTHR11081">
    <property type="entry name" value="FLAP ENDONUCLEASE FAMILY MEMBER"/>
    <property type="match status" value="1"/>
</dbReference>
<dbReference type="Gene3D" id="1.10.443.20">
    <property type="entry name" value="Centromere DNA-binding protein complex CBF3 subunit, domain 2"/>
    <property type="match status" value="1"/>
</dbReference>
<dbReference type="PANTHER" id="PTHR11081:SF75">
    <property type="entry name" value="ENDONUCLEASE, PUTATIVE (AFU_ORTHOLOGUE AFUA_3G13260)-RELATED"/>
    <property type="match status" value="1"/>
</dbReference>
<feature type="domain" description="XPG-I" evidence="2">
    <location>
        <begin position="696"/>
        <end position="768"/>
    </location>
</feature>
<feature type="region of interest" description="Disordered" evidence="1">
    <location>
        <begin position="1"/>
        <end position="24"/>
    </location>
</feature>
<dbReference type="InterPro" id="IPR006084">
    <property type="entry name" value="XPG/Rad2"/>
</dbReference>
<organism evidence="3 4">
    <name type="scientific">Gymnopilus dilepis</name>
    <dbReference type="NCBI Taxonomy" id="231916"/>
    <lineage>
        <taxon>Eukaryota</taxon>
        <taxon>Fungi</taxon>
        <taxon>Dikarya</taxon>
        <taxon>Basidiomycota</taxon>
        <taxon>Agaricomycotina</taxon>
        <taxon>Agaricomycetes</taxon>
        <taxon>Agaricomycetidae</taxon>
        <taxon>Agaricales</taxon>
        <taxon>Agaricineae</taxon>
        <taxon>Hymenogastraceae</taxon>
        <taxon>Gymnopilus</taxon>
    </lineage>
</organism>
<proteinExistence type="predicted"/>
<name>A0A409XZN0_9AGAR</name>
<evidence type="ECO:0000256" key="1">
    <source>
        <dbReference type="SAM" id="MobiDB-lite"/>
    </source>
</evidence>
<feature type="region of interest" description="Disordered" evidence="1">
    <location>
        <begin position="1053"/>
        <end position="1081"/>
    </location>
</feature>
<dbReference type="GO" id="GO:0017108">
    <property type="term" value="F:5'-flap endonuclease activity"/>
    <property type="evidence" value="ECO:0007669"/>
    <property type="project" value="TreeGrafter"/>
</dbReference>
<dbReference type="Gene3D" id="3.40.50.1010">
    <property type="entry name" value="5'-nuclease"/>
    <property type="match status" value="1"/>
</dbReference>